<accession>A0ABW7TCF2</accession>
<dbReference type="EMBL" id="JBIRRB010000018">
    <property type="protein sequence ID" value="MFI0915227.1"/>
    <property type="molecule type" value="Genomic_DNA"/>
</dbReference>
<dbReference type="Proteomes" id="UP001611162">
    <property type="component" value="Unassembled WGS sequence"/>
</dbReference>
<feature type="region of interest" description="Disordered" evidence="1">
    <location>
        <begin position="97"/>
        <end position="133"/>
    </location>
</feature>
<dbReference type="InterPro" id="IPR003115">
    <property type="entry name" value="ParB_N"/>
</dbReference>
<organism evidence="3 4">
    <name type="scientific">Streptomyces abikoensis</name>
    <dbReference type="NCBI Taxonomy" id="97398"/>
    <lineage>
        <taxon>Bacteria</taxon>
        <taxon>Bacillati</taxon>
        <taxon>Actinomycetota</taxon>
        <taxon>Actinomycetes</taxon>
        <taxon>Kitasatosporales</taxon>
        <taxon>Streptomycetaceae</taxon>
        <taxon>Streptomyces</taxon>
    </lineage>
</organism>
<evidence type="ECO:0000313" key="4">
    <source>
        <dbReference type="Proteomes" id="UP001611162"/>
    </source>
</evidence>
<keyword evidence="4" id="KW-1185">Reference proteome</keyword>
<comment type="caution">
    <text evidence="3">The sequence shown here is derived from an EMBL/GenBank/DDBJ whole genome shotgun (WGS) entry which is preliminary data.</text>
</comment>
<evidence type="ECO:0000259" key="2">
    <source>
        <dbReference type="SMART" id="SM00470"/>
    </source>
</evidence>
<dbReference type="SUPFAM" id="SSF110849">
    <property type="entry name" value="ParB/Sulfiredoxin"/>
    <property type="match status" value="1"/>
</dbReference>
<evidence type="ECO:0000313" key="3">
    <source>
        <dbReference type="EMBL" id="MFI0915227.1"/>
    </source>
</evidence>
<feature type="domain" description="ParB-like N-terminal" evidence="2">
    <location>
        <begin position="1"/>
        <end position="81"/>
    </location>
</feature>
<dbReference type="Gene3D" id="3.90.1530.10">
    <property type="entry name" value="Conserved hypothetical protein from pyrococcus furiosus pfu- 392566-001, ParB domain"/>
    <property type="match status" value="1"/>
</dbReference>
<evidence type="ECO:0000256" key="1">
    <source>
        <dbReference type="SAM" id="MobiDB-lite"/>
    </source>
</evidence>
<name>A0ABW7TCF2_9ACTN</name>
<dbReference type="SMART" id="SM00470">
    <property type="entry name" value="ParB"/>
    <property type="match status" value="1"/>
</dbReference>
<gene>
    <name evidence="3" type="ORF">ACH4TF_33065</name>
</gene>
<dbReference type="CDD" id="cd16404">
    <property type="entry name" value="pNOB8_ParB_N_like"/>
    <property type="match status" value="1"/>
</dbReference>
<sequence>MTSPTPYQLLPPLSEEEYAALRADIAEYGVRVPIDVDEHGAILDGHHRAWITAELGIECPRRVVAGLTDEQKRTHAIAVNVHRRTLSREEKRVLIRRSLAGDPHLSDRQHAERTGSDHKTVATQRSQMEGRGEIPHVAERTDTRGRQQPAARQTDRAHEANLLAGEDWVEPQDQEFERLLDASSLGAPHMEAFAGPVPPEARARMAERRKPLPEAFAGASHGLARTAERLARLTTDDRWGKNREATHPHALELLGALKNVTNLVQAMNLPSATTTTEARRWWAAGLRQISDALADVAHSLEQEH</sequence>
<feature type="compositionally biased region" description="Basic and acidic residues" evidence="1">
    <location>
        <begin position="104"/>
        <end position="120"/>
    </location>
</feature>
<protein>
    <submittedName>
        <fullName evidence="3">ParB N-terminal domain-containing protein</fullName>
    </submittedName>
</protein>
<dbReference type="RefSeq" id="WP_397614851.1">
    <property type="nucleotide sequence ID" value="NZ_JBIRRB010000018.1"/>
</dbReference>
<dbReference type="InterPro" id="IPR036086">
    <property type="entry name" value="ParB/Sulfiredoxin_sf"/>
</dbReference>
<reference evidence="3 4" key="1">
    <citation type="submission" date="2024-10" db="EMBL/GenBank/DDBJ databases">
        <title>The Natural Products Discovery Center: Release of the First 8490 Sequenced Strains for Exploring Actinobacteria Biosynthetic Diversity.</title>
        <authorList>
            <person name="Kalkreuter E."/>
            <person name="Kautsar S.A."/>
            <person name="Yang D."/>
            <person name="Bader C.D."/>
            <person name="Teijaro C.N."/>
            <person name="Fluegel L."/>
            <person name="Davis C.M."/>
            <person name="Simpson J.R."/>
            <person name="Lauterbach L."/>
            <person name="Steele A.D."/>
            <person name="Gui C."/>
            <person name="Meng S."/>
            <person name="Li G."/>
            <person name="Viehrig K."/>
            <person name="Ye F."/>
            <person name="Su P."/>
            <person name="Kiefer A.F."/>
            <person name="Nichols A."/>
            <person name="Cepeda A.J."/>
            <person name="Yan W."/>
            <person name="Fan B."/>
            <person name="Jiang Y."/>
            <person name="Adhikari A."/>
            <person name="Zheng C.-J."/>
            <person name="Schuster L."/>
            <person name="Cowan T.M."/>
            <person name="Smanski M.J."/>
            <person name="Chevrette M.G."/>
            <person name="De Carvalho L.P.S."/>
            <person name="Shen B."/>
        </authorList>
    </citation>
    <scope>NUCLEOTIDE SEQUENCE [LARGE SCALE GENOMIC DNA]</scope>
    <source>
        <strain evidence="3 4">NPDC020979</strain>
    </source>
</reference>
<proteinExistence type="predicted"/>